<keyword evidence="3" id="KW-1185">Reference proteome</keyword>
<sequence length="96" mass="10757">MTAAPEYSIATQAMIPCALAALHNFITIHDPDDFADEGLLDGQRGPRDTSWTLREVEGDERSVFPPEELGDASLQKRKHEQKHFVIKLHRRCGATT</sequence>
<feature type="region of interest" description="Disordered" evidence="1">
    <location>
        <begin position="37"/>
        <end position="76"/>
    </location>
</feature>
<reference evidence="3" key="1">
    <citation type="submission" date="2024-06" db="EMBL/GenBank/DDBJ databases">
        <title>Multi-omics analyses provide insights into the biosynthesis of the anticancer antibiotic pleurotin in Hohenbuehelia grisea.</title>
        <authorList>
            <person name="Weaver J.A."/>
            <person name="Alberti F."/>
        </authorList>
    </citation>
    <scope>NUCLEOTIDE SEQUENCE [LARGE SCALE GENOMIC DNA]</scope>
    <source>
        <strain evidence="3">T-177</strain>
    </source>
</reference>
<evidence type="ECO:0000313" key="2">
    <source>
        <dbReference type="EMBL" id="KAL0954111.1"/>
    </source>
</evidence>
<name>A0ABR3JEY0_9AGAR</name>
<evidence type="ECO:0000256" key="1">
    <source>
        <dbReference type="SAM" id="MobiDB-lite"/>
    </source>
</evidence>
<comment type="caution">
    <text evidence="2">The sequence shown here is derived from an EMBL/GenBank/DDBJ whole genome shotgun (WGS) entry which is preliminary data.</text>
</comment>
<accession>A0ABR3JEY0</accession>
<dbReference type="Proteomes" id="UP001556367">
    <property type="component" value="Unassembled WGS sequence"/>
</dbReference>
<evidence type="ECO:0000313" key="3">
    <source>
        <dbReference type="Proteomes" id="UP001556367"/>
    </source>
</evidence>
<dbReference type="EMBL" id="JASNQZ010000008">
    <property type="protein sequence ID" value="KAL0954111.1"/>
    <property type="molecule type" value="Genomic_DNA"/>
</dbReference>
<proteinExistence type="predicted"/>
<organism evidence="2 3">
    <name type="scientific">Hohenbuehelia grisea</name>
    <dbReference type="NCBI Taxonomy" id="104357"/>
    <lineage>
        <taxon>Eukaryota</taxon>
        <taxon>Fungi</taxon>
        <taxon>Dikarya</taxon>
        <taxon>Basidiomycota</taxon>
        <taxon>Agaricomycotina</taxon>
        <taxon>Agaricomycetes</taxon>
        <taxon>Agaricomycetidae</taxon>
        <taxon>Agaricales</taxon>
        <taxon>Pleurotineae</taxon>
        <taxon>Pleurotaceae</taxon>
        <taxon>Hohenbuehelia</taxon>
    </lineage>
</organism>
<gene>
    <name evidence="2" type="ORF">HGRIS_005257</name>
</gene>
<protein>
    <submittedName>
        <fullName evidence="2">Uncharacterized protein</fullName>
    </submittedName>
</protein>